<sequence length="242" mass="26296">MAIAPLKLTMPTSLYYIALLFGVGKVTTQEAVFEVCSAVQDMLANTMFQLADPLEVVVGFQALDRTCIPITCPPLGGLPLLQLAGLPLSHVAGHDGPLGAFTNNYTSWTGSTHNAQIFQNSTLPALEETSCFAPGVSDLQLGEVIIPLCLIRDHTYPLLLWLICPHNDHSDPCQAHFSQSPGHSYTLVECAFGHLKGCWHTLTGHLKFSEDNISHVITTAYMLYSICKAHGELFCGAWVEEA</sequence>
<evidence type="ECO:0000259" key="4">
    <source>
        <dbReference type="Pfam" id="PF13359"/>
    </source>
</evidence>
<keyword evidence="6" id="KW-1185">Reference proteome</keyword>
<dbReference type="Proteomes" id="UP000050525">
    <property type="component" value="Unassembled WGS sequence"/>
</dbReference>
<dbReference type="GO" id="GO:0046872">
    <property type="term" value="F:metal ion binding"/>
    <property type="evidence" value="ECO:0007669"/>
    <property type="project" value="UniProtKB-KW"/>
</dbReference>
<feature type="signal peptide" evidence="3">
    <location>
        <begin position="1"/>
        <end position="28"/>
    </location>
</feature>
<dbReference type="InterPro" id="IPR027806">
    <property type="entry name" value="HARBI1_dom"/>
</dbReference>
<protein>
    <recommendedName>
        <fullName evidence="4">DDE Tnp4 domain-containing protein</fullName>
    </recommendedName>
</protein>
<evidence type="ECO:0000256" key="3">
    <source>
        <dbReference type="SAM" id="SignalP"/>
    </source>
</evidence>
<comment type="cofactor">
    <cofactor evidence="1">
        <name>a divalent metal cation</name>
        <dbReference type="ChEBI" id="CHEBI:60240"/>
    </cofactor>
</comment>
<accession>A0A151MU19</accession>
<evidence type="ECO:0000256" key="2">
    <source>
        <dbReference type="ARBA" id="ARBA00022723"/>
    </source>
</evidence>
<reference evidence="5 6" key="1">
    <citation type="journal article" date="2012" name="Genome Biol.">
        <title>Sequencing three crocodilian genomes to illuminate the evolution of archosaurs and amniotes.</title>
        <authorList>
            <person name="St John J.A."/>
            <person name="Braun E.L."/>
            <person name="Isberg S.R."/>
            <person name="Miles L.G."/>
            <person name="Chong A.Y."/>
            <person name="Gongora J."/>
            <person name="Dalzell P."/>
            <person name="Moran C."/>
            <person name="Bed'hom B."/>
            <person name="Abzhanov A."/>
            <person name="Burgess S.C."/>
            <person name="Cooksey A.M."/>
            <person name="Castoe T.A."/>
            <person name="Crawford N.G."/>
            <person name="Densmore L.D."/>
            <person name="Drew J.C."/>
            <person name="Edwards S.V."/>
            <person name="Faircloth B.C."/>
            <person name="Fujita M.K."/>
            <person name="Greenwold M.J."/>
            <person name="Hoffmann F.G."/>
            <person name="Howard J.M."/>
            <person name="Iguchi T."/>
            <person name="Janes D.E."/>
            <person name="Khan S.Y."/>
            <person name="Kohno S."/>
            <person name="de Koning A.J."/>
            <person name="Lance S.L."/>
            <person name="McCarthy F.M."/>
            <person name="McCormack J.E."/>
            <person name="Merchant M.E."/>
            <person name="Peterson D.G."/>
            <person name="Pollock D.D."/>
            <person name="Pourmand N."/>
            <person name="Raney B.J."/>
            <person name="Roessler K.A."/>
            <person name="Sanford J.R."/>
            <person name="Sawyer R.H."/>
            <person name="Schmidt C.J."/>
            <person name="Triplett E.W."/>
            <person name="Tuberville T.D."/>
            <person name="Venegas-Anaya M."/>
            <person name="Howard J.T."/>
            <person name="Jarvis E.D."/>
            <person name="Guillette L.J.Jr."/>
            <person name="Glenn T.C."/>
            <person name="Green R.E."/>
            <person name="Ray D.A."/>
        </authorList>
    </citation>
    <scope>NUCLEOTIDE SEQUENCE [LARGE SCALE GENOMIC DNA]</scope>
    <source>
        <strain evidence="5">KSC_2009_1</strain>
    </source>
</reference>
<name>A0A151MU19_ALLMI</name>
<gene>
    <name evidence="5" type="ORF">Y1Q_0014181</name>
</gene>
<evidence type="ECO:0000313" key="6">
    <source>
        <dbReference type="Proteomes" id="UP000050525"/>
    </source>
</evidence>
<keyword evidence="3" id="KW-0732">Signal</keyword>
<evidence type="ECO:0000313" key="5">
    <source>
        <dbReference type="EMBL" id="KYO27985.1"/>
    </source>
</evidence>
<evidence type="ECO:0000256" key="1">
    <source>
        <dbReference type="ARBA" id="ARBA00001968"/>
    </source>
</evidence>
<dbReference type="EMBL" id="AKHW03005050">
    <property type="protein sequence ID" value="KYO27985.1"/>
    <property type="molecule type" value="Genomic_DNA"/>
</dbReference>
<dbReference type="AlphaFoldDB" id="A0A151MU19"/>
<organism evidence="5 6">
    <name type="scientific">Alligator mississippiensis</name>
    <name type="common">American alligator</name>
    <dbReference type="NCBI Taxonomy" id="8496"/>
    <lineage>
        <taxon>Eukaryota</taxon>
        <taxon>Metazoa</taxon>
        <taxon>Chordata</taxon>
        <taxon>Craniata</taxon>
        <taxon>Vertebrata</taxon>
        <taxon>Euteleostomi</taxon>
        <taxon>Archelosauria</taxon>
        <taxon>Archosauria</taxon>
        <taxon>Crocodylia</taxon>
        <taxon>Alligatoridae</taxon>
        <taxon>Alligatorinae</taxon>
        <taxon>Alligator</taxon>
    </lineage>
</organism>
<dbReference type="Pfam" id="PF13359">
    <property type="entry name" value="DDE_Tnp_4"/>
    <property type="match status" value="1"/>
</dbReference>
<feature type="chain" id="PRO_5007585458" description="DDE Tnp4 domain-containing protein" evidence="3">
    <location>
        <begin position="29"/>
        <end position="242"/>
    </location>
</feature>
<comment type="caution">
    <text evidence="5">The sequence shown here is derived from an EMBL/GenBank/DDBJ whole genome shotgun (WGS) entry which is preliminary data.</text>
</comment>
<feature type="domain" description="DDE Tnp4" evidence="4">
    <location>
        <begin position="98"/>
        <end position="223"/>
    </location>
</feature>
<dbReference type="STRING" id="8496.A0A151MU19"/>
<keyword evidence="2" id="KW-0479">Metal-binding</keyword>
<proteinExistence type="predicted"/>